<comment type="caution">
    <text evidence="1">The sequence shown here is derived from an EMBL/GenBank/DDBJ whole genome shotgun (WGS) entry which is preliminary data.</text>
</comment>
<dbReference type="Proteomes" id="UP001155546">
    <property type="component" value="Unassembled WGS sequence"/>
</dbReference>
<name>A0A9X3APC9_9GAMM</name>
<protein>
    <submittedName>
        <fullName evidence="1">Uncharacterized protein</fullName>
    </submittedName>
</protein>
<reference evidence="1" key="1">
    <citation type="journal article" date="2023" name="Int. J. Syst. Evol. Microbiol.">
        <title>&lt;i&gt;Shewanella septentrionalis&lt;/i&gt; sp. nov. and &lt;i&gt;Shewanella holmiensis&lt;/i&gt; sp. nov., isolated from Baltic Sea water and sediments.</title>
        <authorList>
            <person name="Martin-Rodriguez A.J."/>
            <person name="Thorell K."/>
            <person name="Joffre E."/>
            <person name="Jensie-Markopoulos S."/>
            <person name="Moore E.R.B."/>
            <person name="Sjoling A."/>
        </authorList>
    </citation>
    <scope>NUCLEOTIDE SEQUENCE</scope>
    <source>
        <strain evidence="1">SP1S2-7</strain>
    </source>
</reference>
<dbReference type="EMBL" id="JAMTCD010000014">
    <property type="protein sequence ID" value="MCT7942422.1"/>
    <property type="molecule type" value="Genomic_DNA"/>
</dbReference>
<dbReference type="RefSeq" id="WP_261298792.1">
    <property type="nucleotide sequence ID" value="NZ_JAMTCD010000014.1"/>
</dbReference>
<organism evidence="1 2">
    <name type="scientific">Shewanella holmiensis</name>
    <dbReference type="NCBI Taxonomy" id="2952222"/>
    <lineage>
        <taxon>Bacteria</taxon>
        <taxon>Pseudomonadati</taxon>
        <taxon>Pseudomonadota</taxon>
        <taxon>Gammaproteobacteria</taxon>
        <taxon>Alteromonadales</taxon>
        <taxon>Shewanellaceae</taxon>
        <taxon>Shewanella</taxon>
    </lineage>
</organism>
<proteinExistence type="predicted"/>
<dbReference type="AlphaFoldDB" id="A0A9X3APC9"/>
<evidence type="ECO:0000313" key="2">
    <source>
        <dbReference type="Proteomes" id="UP001155546"/>
    </source>
</evidence>
<accession>A0A9X3APC9</accession>
<evidence type="ECO:0000313" key="1">
    <source>
        <dbReference type="EMBL" id="MCT7942422.1"/>
    </source>
</evidence>
<gene>
    <name evidence="1" type="ORF">NE535_11520</name>
</gene>
<keyword evidence="2" id="KW-1185">Reference proteome</keyword>
<sequence>MKSKAAFNHILGHYRAQKVGLPIKMHSGDKIGIAIKLGALDCLYWQALGNGLTNLAKGIGRTIIHSYKYHQVRLPGHPITGYQINGNPKMDLAVLSGGAA</sequence>